<gene>
    <name evidence="2" type="ORF">CEP54_008174</name>
</gene>
<sequence length="73" mass="8064">MFISRKPRSIWTTLPPEKETCISLTGNDIPVLTAQSVRAQVKDAPHHGADSATGEKKDYPGMQWMPGKKDQGK</sequence>
<comment type="caution">
    <text evidence="2">The sequence shown here is derived from an EMBL/GenBank/DDBJ whole genome shotgun (WGS) entry which is preliminary data.</text>
</comment>
<feature type="compositionally biased region" description="Basic and acidic residues" evidence="1">
    <location>
        <begin position="40"/>
        <end position="59"/>
    </location>
</feature>
<keyword evidence="3" id="KW-1185">Reference proteome</keyword>
<dbReference type="EMBL" id="NKCI01000080">
    <property type="protein sequence ID" value="RSL57582.1"/>
    <property type="molecule type" value="Genomic_DNA"/>
</dbReference>
<protein>
    <submittedName>
        <fullName evidence="2">Uncharacterized protein</fullName>
    </submittedName>
</protein>
<dbReference type="AlphaFoldDB" id="A0A428PX84"/>
<evidence type="ECO:0000256" key="1">
    <source>
        <dbReference type="SAM" id="MobiDB-lite"/>
    </source>
</evidence>
<accession>A0A428PX84</accession>
<evidence type="ECO:0000313" key="2">
    <source>
        <dbReference type="EMBL" id="RSL57582.1"/>
    </source>
</evidence>
<proteinExistence type="predicted"/>
<dbReference type="Proteomes" id="UP000288168">
    <property type="component" value="Unassembled WGS sequence"/>
</dbReference>
<name>A0A428PX84_9HYPO</name>
<organism evidence="2 3">
    <name type="scientific">Fusarium duplospermum</name>
    <dbReference type="NCBI Taxonomy" id="1325734"/>
    <lineage>
        <taxon>Eukaryota</taxon>
        <taxon>Fungi</taxon>
        <taxon>Dikarya</taxon>
        <taxon>Ascomycota</taxon>
        <taxon>Pezizomycotina</taxon>
        <taxon>Sordariomycetes</taxon>
        <taxon>Hypocreomycetidae</taxon>
        <taxon>Hypocreales</taxon>
        <taxon>Nectriaceae</taxon>
        <taxon>Fusarium</taxon>
        <taxon>Fusarium solani species complex</taxon>
    </lineage>
</organism>
<feature type="region of interest" description="Disordered" evidence="1">
    <location>
        <begin position="39"/>
        <end position="73"/>
    </location>
</feature>
<evidence type="ECO:0000313" key="3">
    <source>
        <dbReference type="Proteomes" id="UP000288168"/>
    </source>
</evidence>
<reference evidence="2 3" key="1">
    <citation type="submission" date="2017-06" db="EMBL/GenBank/DDBJ databases">
        <title>Comparative genomic analysis of Ambrosia Fusariam Clade fungi.</title>
        <authorList>
            <person name="Stajich J.E."/>
            <person name="Carrillo J."/>
            <person name="Kijimoto T."/>
            <person name="Eskalen A."/>
            <person name="O'Donnell K."/>
            <person name="Kasson M."/>
        </authorList>
    </citation>
    <scope>NUCLEOTIDE SEQUENCE [LARGE SCALE GENOMIC DNA]</scope>
    <source>
        <strain evidence="2 3">NRRL62584</strain>
    </source>
</reference>